<dbReference type="CDD" id="cd04647">
    <property type="entry name" value="LbH_MAT_like"/>
    <property type="match status" value="1"/>
</dbReference>
<dbReference type="GO" id="GO:0008925">
    <property type="term" value="F:maltose O-acetyltransferase activity"/>
    <property type="evidence" value="ECO:0007669"/>
    <property type="project" value="UniProtKB-EC"/>
</dbReference>
<accession>A0A0E3P5E7</accession>
<dbReference type="Pfam" id="PF00132">
    <property type="entry name" value="Hexapep"/>
    <property type="match status" value="1"/>
</dbReference>
<dbReference type="GeneID" id="24861175"/>
<dbReference type="OrthoDB" id="1475at2157"/>
<dbReference type="KEGG" id="msw:MSSIT_2300"/>
<dbReference type="Gene3D" id="2.160.10.10">
    <property type="entry name" value="Hexapeptide repeat proteins"/>
    <property type="match status" value="1"/>
</dbReference>
<keyword evidence="2" id="KW-0012">Acyltransferase</keyword>
<dbReference type="EC" id="2.3.1.79" evidence="2"/>
<organism evidence="2 3">
    <name type="scientific">Methanosarcina siciliae T4/M</name>
    <dbReference type="NCBI Taxonomy" id="1434120"/>
    <lineage>
        <taxon>Archaea</taxon>
        <taxon>Methanobacteriati</taxon>
        <taxon>Methanobacteriota</taxon>
        <taxon>Stenosarchaea group</taxon>
        <taxon>Methanomicrobia</taxon>
        <taxon>Methanosarcinales</taxon>
        <taxon>Methanosarcinaceae</taxon>
        <taxon>Methanosarcina</taxon>
    </lineage>
</organism>
<evidence type="ECO:0000313" key="3">
    <source>
        <dbReference type="Proteomes" id="UP000033111"/>
    </source>
</evidence>
<dbReference type="Proteomes" id="UP000033111">
    <property type="component" value="Chromosome"/>
</dbReference>
<dbReference type="SUPFAM" id="SSF51161">
    <property type="entry name" value="Trimeric LpxA-like enzymes"/>
    <property type="match status" value="1"/>
</dbReference>
<dbReference type="InterPro" id="IPR051159">
    <property type="entry name" value="Hexapeptide_acetyltransf"/>
</dbReference>
<dbReference type="RefSeq" id="WP_048172694.1">
    <property type="nucleotide sequence ID" value="NZ_CP009506.1"/>
</dbReference>
<sequence>MRFENWKIPEIKEGELTKYNWMVQHKDNLKLGYKTDIGAFTYINAKNEVVVEEYVQIGSHCSIYSTSTIDNKKGRVYLKKNCKIGSHSVIMPGVTVGENSIIGAFSFVNSDIPDNVVAFGVPARIVKETNLDNYEF</sequence>
<name>A0A0E3P5E7_9EURY</name>
<dbReference type="PROSITE" id="PS00101">
    <property type="entry name" value="HEXAPEP_TRANSFERASES"/>
    <property type="match status" value="1"/>
</dbReference>
<gene>
    <name evidence="2" type="ORF">MSSIT_2300</name>
</gene>
<evidence type="ECO:0000256" key="1">
    <source>
        <dbReference type="ARBA" id="ARBA00022679"/>
    </source>
</evidence>
<dbReference type="EMBL" id="CP009506">
    <property type="protein sequence ID" value="AKB29019.1"/>
    <property type="molecule type" value="Genomic_DNA"/>
</dbReference>
<dbReference type="HOGENOM" id="CLU_1763901_0_0_2"/>
<dbReference type="PANTHER" id="PTHR23416">
    <property type="entry name" value="SIALIC ACID SYNTHASE-RELATED"/>
    <property type="match status" value="1"/>
</dbReference>
<dbReference type="InterPro" id="IPR018357">
    <property type="entry name" value="Hexapep_transf_CS"/>
</dbReference>
<proteinExistence type="predicted"/>
<protein>
    <submittedName>
        <fullName evidence="2">Maltose O-acetyltransferase</fullName>
        <ecNumber evidence="2">2.3.1.79</ecNumber>
    </submittedName>
</protein>
<dbReference type="PATRIC" id="fig|1434120.4.peg.3002"/>
<reference evidence="2 3" key="1">
    <citation type="submission" date="2014-07" db="EMBL/GenBank/DDBJ databases">
        <title>Methanogenic archaea and the global carbon cycle.</title>
        <authorList>
            <person name="Henriksen J.R."/>
            <person name="Luke J."/>
            <person name="Reinhart S."/>
            <person name="Benedict M.N."/>
            <person name="Youngblut N.D."/>
            <person name="Metcalf M.E."/>
            <person name="Whitaker R.J."/>
            <person name="Metcalf W.W."/>
        </authorList>
    </citation>
    <scope>NUCLEOTIDE SEQUENCE [LARGE SCALE GENOMIC DNA]</scope>
    <source>
        <strain evidence="2 3">T4/M</strain>
    </source>
</reference>
<keyword evidence="1 2" id="KW-0808">Transferase</keyword>
<evidence type="ECO:0000313" key="2">
    <source>
        <dbReference type="EMBL" id="AKB29019.1"/>
    </source>
</evidence>
<dbReference type="InterPro" id="IPR011004">
    <property type="entry name" value="Trimer_LpxA-like_sf"/>
</dbReference>
<keyword evidence="3" id="KW-1185">Reference proteome</keyword>
<dbReference type="InterPro" id="IPR001451">
    <property type="entry name" value="Hexapep"/>
</dbReference>
<dbReference type="AlphaFoldDB" id="A0A0E3P5E7"/>